<sequence>MCIRYRDVMHATFRSLRHQSKASKKDHNTVQQISRISLAMGSANSGVHFAKRKHSYSVKVLA</sequence>
<gene>
    <name evidence="1" type="ORF">KP509_23G066800</name>
</gene>
<accession>A0A8T2S3V1</accession>
<keyword evidence="2" id="KW-1185">Reference proteome</keyword>
<reference evidence="1 2" key="1">
    <citation type="submission" date="2021-08" db="EMBL/GenBank/DDBJ databases">
        <title>WGS assembly of Ceratopteris richardii.</title>
        <authorList>
            <person name="Marchant D.B."/>
            <person name="Chen G."/>
            <person name="Jenkins J."/>
            <person name="Shu S."/>
            <person name="Leebens-Mack J."/>
            <person name="Grimwood J."/>
            <person name="Schmutz J."/>
            <person name="Soltis P."/>
            <person name="Soltis D."/>
            <person name="Chen Z.-H."/>
        </authorList>
    </citation>
    <scope>NUCLEOTIDE SEQUENCE [LARGE SCALE GENOMIC DNA]</scope>
    <source>
        <strain evidence="1">Whitten #5841</strain>
        <tissue evidence="1">Leaf</tissue>
    </source>
</reference>
<name>A0A8T2S3V1_CERRI</name>
<organism evidence="1 2">
    <name type="scientific">Ceratopteris richardii</name>
    <name type="common">Triangle waterfern</name>
    <dbReference type="NCBI Taxonomy" id="49495"/>
    <lineage>
        <taxon>Eukaryota</taxon>
        <taxon>Viridiplantae</taxon>
        <taxon>Streptophyta</taxon>
        <taxon>Embryophyta</taxon>
        <taxon>Tracheophyta</taxon>
        <taxon>Polypodiopsida</taxon>
        <taxon>Polypodiidae</taxon>
        <taxon>Polypodiales</taxon>
        <taxon>Pteridineae</taxon>
        <taxon>Pteridaceae</taxon>
        <taxon>Parkerioideae</taxon>
        <taxon>Ceratopteris</taxon>
    </lineage>
</organism>
<evidence type="ECO:0000313" key="1">
    <source>
        <dbReference type="EMBL" id="KAH7302313.1"/>
    </source>
</evidence>
<evidence type="ECO:0000313" key="2">
    <source>
        <dbReference type="Proteomes" id="UP000825935"/>
    </source>
</evidence>
<protein>
    <submittedName>
        <fullName evidence="1">Uncharacterized protein</fullName>
    </submittedName>
</protein>
<dbReference type="Proteomes" id="UP000825935">
    <property type="component" value="Chromosome 23"/>
</dbReference>
<proteinExistence type="predicted"/>
<dbReference type="EMBL" id="CM035428">
    <property type="protein sequence ID" value="KAH7302313.1"/>
    <property type="molecule type" value="Genomic_DNA"/>
</dbReference>
<comment type="caution">
    <text evidence="1">The sequence shown here is derived from an EMBL/GenBank/DDBJ whole genome shotgun (WGS) entry which is preliminary data.</text>
</comment>
<dbReference type="AlphaFoldDB" id="A0A8T2S3V1"/>